<dbReference type="RefSeq" id="WP_067528053.1">
    <property type="nucleotide sequence ID" value="NZ_JABELX010000017.1"/>
</dbReference>
<reference evidence="1 2" key="1">
    <citation type="submission" date="2020-05" db="EMBL/GenBank/DDBJ databases">
        <title>MicrobeNet Type strains.</title>
        <authorList>
            <person name="Nicholson A.C."/>
        </authorList>
    </citation>
    <scope>NUCLEOTIDE SEQUENCE [LARGE SCALE GENOMIC DNA]</scope>
    <source>
        <strain evidence="1 2">JCM 3224</strain>
    </source>
</reference>
<sequence>MFSVAALVPSPPVLVPEMGGAAGVAEGGQVAAVRAAVFHAVEALSERAQRWVVVGVSDTDRHIGPEAVGTFRGFGLDLPVGLSAAALGNGTRADPSLPLPVLIGGWLRGILAPNTVAQARLLAEHTPGDAARKFGARLREELDSDAAPTGVLVVGDGAATLSTASPRYFDERATAVQTEIDRALTAGDREGLAALNSELCEQLCVAGRPAYQALAGLFAADPVDPLVETSYAAAPFGVGYHVSVWRPGDSR</sequence>
<comment type="caution">
    <text evidence="1">The sequence shown here is derived from an EMBL/GenBank/DDBJ whole genome shotgun (WGS) entry which is preliminary data.</text>
</comment>
<dbReference type="EMBL" id="JABELX010000017">
    <property type="protein sequence ID" value="NNH74879.1"/>
    <property type="molecule type" value="Genomic_DNA"/>
</dbReference>
<organism evidence="1 2">
    <name type="scientific">Nocardia uniformis</name>
    <dbReference type="NCBI Taxonomy" id="53432"/>
    <lineage>
        <taxon>Bacteria</taxon>
        <taxon>Bacillati</taxon>
        <taxon>Actinomycetota</taxon>
        <taxon>Actinomycetes</taxon>
        <taxon>Mycobacteriales</taxon>
        <taxon>Nocardiaceae</taxon>
        <taxon>Nocardia</taxon>
    </lineage>
</organism>
<evidence type="ECO:0000313" key="1">
    <source>
        <dbReference type="EMBL" id="NNH74879.1"/>
    </source>
</evidence>
<name>A0A849CGK3_9NOCA</name>
<keyword evidence="2" id="KW-1185">Reference proteome</keyword>
<gene>
    <name evidence="1" type="ORF">HLB23_34375</name>
</gene>
<dbReference type="Gene3D" id="3.40.830.10">
    <property type="entry name" value="LigB-like"/>
    <property type="match status" value="1"/>
</dbReference>
<evidence type="ECO:0000313" key="2">
    <source>
        <dbReference type="Proteomes" id="UP000586827"/>
    </source>
</evidence>
<accession>A0A849CGK3</accession>
<dbReference type="AlphaFoldDB" id="A0A849CGK3"/>
<proteinExistence type="predicted"/>
<dbReference type="Proteomes" id="UP000586827">
    <property type="component" value="Unassembled WGS sequence"/>
</dbReference>
<protein>
    <submittedName>
        <fullName evidence="1">Uncharacterized protein</fullName>
    </submittedName>
</protein>